<dbReference type="GO" id="GO:0022904">
    <property type="term" value="P:respiratory electron transport chain"/>
    <property type="evidence" value="ECO:0007669"/>
    <property type="project" value="TreeGrafter"/>
</dbReference>
<feature type="transmembrane region" description="Helical" evidence="1">
    <location>
        <begin position="128"/>
        <end position="147"/>
    </location>
</feature>
<keyword evidence="1" id="KW-0812">Transmembrane</keyword>
<dbReference type="Gene3D" id="1.20.210.10">
    <property type="entry name" value="Cytochrome c oxidase-like, subunit I domain"/>
    <property type="match status" value="1"/>
</dbReference>
<name>A0A381ZTP3_9ZZZZ</name>
<accession>A0A381ZTP3</accession>
<reference evidence="3" key="1">
    <citation type="submission" date="2018-05" db="EMBL/GenBank/DDBJ databases">
        <authorList>
            <person name="Lanie J.A."/>
            <person name="Ng W.-L."/>
            <person name="Kazmierczak K.M."/>
            <person name="Andrzejewski T.M."/>
            <person name="Davidsen T.M."/>
            <person name="Wayne K.J."/>
            <person name="Tettelin H."/>
            <person name="Glass J.I."/>
            <person name="Rusch D."/>
            <person name="Podicherti R."/>
            <person name="Tsui H.-C.T."/>
            <person name="Winkler M.E."/>
        </authorList>
    </citation>
    <scope>NUCLEOTIDE SEQUENCE</scope>
</reference>
<dbReference type="Pfam" id="PF00115">
    <property type="entry name" value="COX1"/>
    <property type="match status" value="1"/>
</dbReference>
<dbReference type="AlphaFoldDB" id="A0A381ZTP3"/>
<proteinExistence type="predicted"/>
<dbReference type="SUPFAM" id="SSF81442">
    <property type="entry name" value="Cytochrome c oxidase subunit I-like"/>
    <property type="match status" value="1"/>
</dbReference>
<dbReference type="PRINTS" id="PR01165">
    <property type="entry name" value="CYCOXIDASEI"/>
</dbReference>
<evidence type="ECO:0000313" key="3">
    <source>
        <dbReference type="EMBL" id="SVA92668.1"/>
    </source>
</evidence>
<dbReference type="PANTHER" id="PTHR10422">
    <property type="entry name" value="CYTOCHROME C OXIDASE SUBUNIT 1"/>
    <property type="match status" value="1"/>
</dbReference>
<dbReference type="InterPro" id="IPR023616">
    <property type="entry name" value="Cyt_c_oxase-like_su1_dom"/>
</dbReference>
<dbReference type="GO" id="GO:0016020">
    <property type="term" value="C:membrane"/>
    <property type="evidence" value="ECO:0007669"/>
    <property type="project" value="InterPro"/>
</dbReference>
<keyword evidence="1" id="KW-0472">Membrane</keyword>
<gene>
    <name evidence="3" type="ORF">METZ01_LOCUS145522</name>
</gene>
<feature type="transmembrane region" description="Helical" evidence="1">
    <location>
        <begin position="203"/>
        <end position="224"/>
    </location>
</feature>
<dbReference type="PANTHER" id="PTHR10422:SF18">
    <property type="entry name" value="CYTOCHROME C OXIDASE SUBUNIT 1"/>
    <property type="match status" value="1"/>
</dbReference>
<dbReference type="GO" id="GO:0015990">
    <property type="term" value="P:electron transport coupled proton transport"/>
    <property type="evidence" value="ECO:0007669"/>
    <property type="project" value="TreeGrafter"/>
</dbReference>
<feature type="transmembrane region" description="Helical" evidence="1">
    <location>
        <begin position="89"/>
        <end position="108"/>
    </location>
</feature>
<dbReference type="GO" id="GO:0009060">
    <property type="term" value="P:aerobic respiration"/>
    <property type="evidence" value="ECO:0007669"/>
    <property type="project" value="InterPro"/>
</dbReference>
<evidence type="ECO:0000259" key="2">
    <source>
        <dbReference type="PROSITE" id="PS50855"/>
    </source>
</evidence>
<dbReference type="InterPro" id="IPR036927">
    <property type="entry name" value="Cyt_c_oxase-like_su1_sf"/>
</dbReference>
<protein>
    <recommendedName>
        <fullName evidence="2">Cytochrome oxidase subunit I profile domain-containing protein</fullName>
    </recommendedName>
</protein>
<dbReference type="PROSITE" id="PS50855">
    <property type="entry name" value="COX1"/>
    <property type="match status" value="1"/>
</dbReference>
<sequence length="227" mass="25115">MSSDSHDHGHHDEGFIRKYIFSVDHKIIGLQYGITSLLFLLFGFSLMAIMRWQLAYPDTPIPILGFLFGESGTLAPEQYNSLGAMHGTIMIFLGVVPLAVGAFGNYIVPLQIGAVDMAFPRLNAASYWSYFVGGVIMISSFFMPEGAARSGWTSYPPLSIFENGQTMWLISMVFLITSSLLGSMNIIVTIVQLRAPGLTWMRLPIFVWSQFVTSFLLVLAFPPLEAA</sequence>
<dbReference type="InterPro" id="IPR000883">
    <property type="entry name" value="Cyt_C_Oxase_1"/>
</dbReference>
<organism evidence="3">
    <name type="scientific">marine metagenome</name>
    <dbReference type="NCBI Taxonomy" id="408172"/>
    <lineage>
        <taxon>unclassified sequences</taxon>
        <taxon>metagenomes</taxon>
        <taxon>ecological metagenomes</taxon>
    </lineage>
</organism>
<feature type="transmembrane region" description="Helical" evidence="1">
    <location>
        <begin position="27"/>
        <end position="50"/>
    </location>
</feature>
<feature type="domain" description="Cytochrome oxidase subunit I profile" evidence="2">
    <location>
        <begin position="15"/>
        <end position="227"/>
    </location>
</feature>
<feature type="non-terminal residue" evidence="3">
    <location>
        <position position="227"/>
    </location>
</feature>
<dbReference type="GO" id="GO:0004129">
    <property type="term" value="F:cytochrome-c oxidase activity"/>
    <property type="evidence" value="ECO:0007669"/>
    <property type="project" value="InterPro"/>
</dbReference>
<dbReference type="GO" id="GO:0020037">
    <property type="term" value="F:heme binding"/>
    <property type="evidence" value="ECO:0007669"/>
    <property type="project" value="InterPro"/>
</dbReference>
<dbReference type="EMBL" id="UINC01022635">
    <property type="protein sequence ID" value="SVA92668.1"/>
    <property type="molecule type" value="Genomic_DNA"/>
</dbReference>
<feature type="transmembrane region" description="Helical" evidence="1">
    <location>
        <begin position="167"/>
        <end position="191"/>
    </location>
</feature>
<keyword evidence="1" id="KW-1133">Transmembrane helix</keyword>
<evidence type="ECO:0000256" key="1">
    <source>
        <dbReference type="SAM" id="Phobius"/>
    </source>
</evidence>